<gene>
    <name evidence="1" type="ORF">GCM10007977_051900</name>
</gene>
<dbReference type="EMBL" id="BMPI01000026">
    <property type="protein sequence ID" value="GGM43938.1"/>
    <property type="molecule type" value="Genomic_DNA"/>
</dbReference>
<reference evidence="1" key="2">
    <citation type="submission" date="2020-09" db="EMBL/GenBank/DDBJ databases">
        <authorList>
            <person name="Sun Q."/>
            <person name="Ohkuma M."/>
        </authorList>
    </citation>
    <scope>NUCLEOTIDE SEQUENCE</scope>
    <source>
        <strain evidence="1">JCM 19831</strain>
    </source>
</reference>
<reference evidence="1" key="1">
    <citation type="journal article" date="2014" name="Int. J. Syst. Evol. Microbiol.">
        <title>Complete genome sequence of Corynebacterium casei LMG S-19264T (=DSM 44701T), isolated from a smear-ripened cheese.</title>
        <authorList>
            <consortium name="US DOE Joint Genome Institute (JGI-PGF)"/>
            <person name="Walter F."/>
            <person name="Albersmeier A."/>
            <person name="Kalinowski J."/>
            <person name="Ruckert C."/>
        </authorList>
    </citation>
    <scope>NUCLEOTIDE SEQUENCE</scope>
    <source>
        <strain evidence="1">JCM 19831</strain>
    </source>
</reference>
<name>A0A917TYH3_9ACTN</name>
<dbReference type="AlphaFoldDB" id="A0A917TYH3"/>
<comment type="caution">
    <text evidence="1">The sequence shown here is derived from an EMBL/GenBank/DDBJ whole genome shotgun (WGS) entry which is preliminary data.</text>
</comment>
<dbReference type="RefSeq" id="WP_190252533.1">
    <property type="nucleotide sequence ID" value="NZ_BMPI01000026.1"/>
</dbReference>
<organism evidence="1 2">
    <name type="scientific">Dactylosporangium sucinum</name>
    <dbReference type="NCBI Taxonomy" id="1424081"/>
    <lineage>
        <taxon>Bacteria</taxon>
        <taxon>Bacillati</taxon>
        <taxon>Actinomycetota</taxon>
        <taxon>Actinomycetes</taxon>
        <taxon>Micromonosporales</taxon>
        <taxon>Micromonosporaceae</taxon>
        <taxon>Dactylosporangium</taxon>
    </lineage>
</organism>
<dbReference type="Proteomes" id="UP000642070">
    <property type="component" value="Unassembled WGS sequence"/>
</dbReference>
<evidence type="ECO:0000313" key="2">
    <source>
        <dbReference type="Proteomes" id="UP000642070"/>
    </source>
</evidence>
<evidence type="ECO:0000313" key="1">
    <source>
        <dbReference type="EMBL" id="GGM43938.1"/>
    </source>
</evidence>
<accession>A0A917TYH3</accession>
<proteinExistence type="predicted"/>
<keyword evidence="2" id="KW-1185">Reference proteome</keyword>
<protein>
    <submittedName>
        <fullName evidence="1">Uncharacterized protein</fullName>
    </submittedName>
</protein>
<sequence>MSPHPSWCAGGHRCALGEHRADPVIVALPGLGRVALTRVRAADGREHAEVRLTVALAAAEPHARRQLLALTNHLTHVLQLATRASARPATGVHDGPSA</sequence>